<evidence type="ECO:0000313" key="3">
    <source>
        <dbReference type="EMBL" id="SHL66056.1"/>
    </source>
</evidence>
<dbReference type="AlphaFoldDB" id="E7QW92"/>
<dbReference type="Proteomes" id="UP000003751">
    <property type="component" value="Unassembled WGS sequence"/>
</dbReference>
<keyword evidence="5" id="KW-1185">Reference proteome</keyword>
<protein>
    <submittedName>
        <fullName evidence="2">Uncharacterized protein</fullName>
    </submittedName>
</protein>
<dbReference type="RefSeq" id="WP_007981234.1">
    <property type="nucleotide sequence ID" value="NZ_AEMG01000016.1"/>
</dbReference>
<proteinExistence type="predicted"/>
<reference evidence="3" key="2">
    <citation type="submission" date="2016-11" db="EMBL/GenBank/DDBJ databases">
        <authorList>
            <person name="Jaros S."/>
            <person name="Januszkiewicz K."/>
            <person name="Wedrychowicz H."/>
        </authorList>
    </citation>
    <scope>NUCLEOTIDE SEQUENCE [LARGE SCALE GENOMIC DNA]</scope>
    <source>
        <strain evidence="3">DX253</strain>
    </source>
</reference>
<sequence>MSCGSAALSRTERRQFRGSGTRIDLELGGSKTRGDYIAAVFEIEQEDARDSQT</sequence>
<dbReference type="EMBL" id="FRAN01000010">
    <property type="protein sequence ID" value="SHL66056.1"/>
    <property type="molecule type" value="Genomic_DNA"/>
</dbReference>
<dbReference type="STRING" id="797209.GCA_000376445_04394"/>
<evidence type="ECO:0000313" key="4">
    <source>
        <dbReference type="Proteomes" id="UP000003751"/>
    </source>
</evidence>
<organism evidence="2 4">
    <name type="scientific">Haladaptatus paucihalophilus DX253</name>
    <dbReference type="NCBI Taxonomy" id="797209"/>
    <lineage>
        <taxon>Archaea</taxon>
        <taxon>Methanobacteriati</taxon>
        <taxon>Methanobacteriota</taxon>
        <taxon>Stenosarchaea group</taxon>
        <taxon>Halobacteria</taxon>
        <taxon>Halobacteriales</taxon>
        <taxon>Haladaptataceae</taxon>
        <taxon>Haladaptatus</taxon>
    </lineage>
</organism>
<evidence type="ECO:0000313" key="2">
    <source>
        <dbReference type="EMBL" id="EFW91226.1"/>
    </source>
</evidence>
<name>E7QW92_HALPU</name>
<dbReference type="EMBL" id="AEMG01000016">
    <property type="protein sequence ID" value="EFW91226.1"/>
    <property type="molecule type" value="Genomic_DNA"/>
</dbReference>
<gene>
    <name evidence="3" type="ORF">SAMN05444342_4352</name>
    <name evidence="2" type="ORF">ZOD2009_15401</name>
</gene>
<feature type="region of interest" description="Disordered" evidence="1">
    <location>
        <begin position="1"/>
        <end position="28"/>
    </location>
</feature>
<accession>E7QW92</accession>
<evidence type="ECO:0000313" key="5">
    <source>
        <dbReference type="Proteomes" id="UP000184203"/>
    </source>
</evidence>
<reference evidence="5" key="3">
    <citation type="submission" date="2016-11" db="EMBL/GenBank/DDBJ databases">
        <authorList>
            <person name="Varghese N."/>
            <person name="Submissions S."/>
        </authorList>
    </citation>
    <scope>NUCLEOTIDE SEQUENCE [LARGE SCALE GENOMIC DNA]</scope>
    <source>
        <strain evidence="5">DX253</strain>
    </source>
</reference>
<dbReference type="Proteomes" id="UP000184203">
    <property type="component" value="Unassembled WGS sequence"/>
</dbReference>
<dbReference type="PATRIC" id="fig|797209.4.peg.3042"/>
<reference evidence="2 4" key="1">
    <citation type="journal article" date="2014" name="ISME J.">
        <title>Trehalose/2-sulfotrehalose biosynthesis and glycine-betaine uptake are widely spread mechanisms for osmoadaptation in the Halobacteriales.</title>
        <authorList>
            <person name="Youssef N.H."/>
            <person name="Savage-Ashlock K.N."/>
            <person name="McCully A.L."/>
            <person name="Luedtke B."/>
            <person name="Shaw E.I."/>
            <person name="Hoff W.D."/>
            <person name="Elshahed M.S."/>
        </authorList>
    </citation>
    <scope>NUCLEOTIDE SEQUENCE [LARGE SCALE GENOMIC DNA]</scope>
    <source>
        <strain evidence="2 4">DX253</strain>
    </source>
</reference>
<evidence type="ECO:0000256" key="1">
    <source>
        <dbReference type="SAM" id="MobiDB-lite"/>
    </source>
</evidence>